<comment type="caution">
    <text evidence="5">The sequence shown here is derived from an EMBL/GenBank/DDBJ whole genome shotgun (WGS) entry which is preliminary data.</text>
</comment>
<dbReference type="InterPro" id="IPR004104">
    <property type="entry name" value="Gfo/Idh/MocA-like_OxRdtase_C"/>
</dbReference>
<feature type="domain" description="Gfo/Idh/MocA-like oxidoreductase N-terminal" evidence="3">
    <location>
        <begin position="8"/>
        <end position="129"/>
    </location>
</feature>
<evidence type="ECO:0000259" key="3">
    <source>
        <dbReference type="Pfam" id="PF01408"/>
    </source>
</evidence>
<dbReference type="GO" id="GO:0000166">
    <property type="term" value="F:nucleotide binding"/>
    <property type="evidence" value="ECO:0007669"/>
    <property type="project" value="InterPro"/>
</dbReference>
<protein>
    <recommendedName>
        <fullName evidence="7">Oxidoreductase</fullName>
    </recommendedName>
</protein>
<evidence type="ECO:0000313" key="6">
    <source>
        <dbReference type="Proteomes" id="UP000726737"/>
    </source>
</evidence>
<reference evidence="5" key="1">
    <citation type="journal article" date="2020" name="Fungal Divers.">
        <title>Resolving the Mortierellaceae phylogeny through synthesis of multi-gene phylogenetics and phylogenomics.</title>
        <authorList>
            <person name="Vandepol N."/>
            <person name="Liber J."/>
            <person name="Desiro A."/>
            <person name="Na H."/>
            <person name="Kennedy M."/>
            <person name="Barry K."/>
            <person name="Grigoriev I.V."/>
            <person name="Miller A.N."/>
            <person name="O'Donnell K."/>
            <person name="Stajich J.E."/>
            <person name="Bonito G."/>
        </authorList>
    </citation>
    <scope>NUCLEOTIDE SEQUENCE</scope>
    <source>
        <strain evidence="5">KOD948</strain>
    </source>
</reference>
<dbReference type="EMBL" id="JAAAJA010000383">
    <property type="protein sequence ID" value="KAG0254792.1"/>
    <property type="molecule type" value="Genomic_DNA"/>
</dbReference>
<organism evidence="5 6">
    <name type="scientific">Mortierella polycephala</name>
    <dbReference type="NCBI Taxonomy" id="41804"/>
    <lineage>
        <taxon>Eukaryota</taxon>
        <taxon>Fungi</taxon>
        <taxon>Fungi incertae sedis</taxon>
        <taxon>Mucoromycota</taxon>
        <taxon>Mortierellomycotina</taxon>
        <taxon>Mortierellomycetes</taxon>
        <taxon>Mortierellales</taxon>
        <taxon>Mortierellaceae</taxon>
        <taxon>Mortierella</taxon>
    </lineage>
</organism>
<dbReference type="SUPFAM" id="SSF51735">
    <property type="entry name" value="NAD(P)-binding Rossmann-fold domains"/>
    <property type="match status" value="1"/>
</dbReference>
<dbReference type="GO" id="GO:0016491">
    <property type="term" value="F:oxidoreductase activity"/>
    <property type="evidence" value="ECO:0007669"/>
    <property type="project" value="UniProtKB-KW"/>
</dbReference>
<dbReference type="Proteomes" id="UP000726737">
    <property type="component" value="Unassembled WGS sequence"/>
</dbReference>
<evidence type="ECO:0000313" key="5">
    <source>
        <dbReference type="EMBL" id="KAG0254792.1"/>
    </source>
</evidence>
<dbReference type="InterPro" id="IPR051317">
    <property type="entry name" value="Gfo/Idh/MocA_oxidoreduct"/>
</dbReference>
<dbReference type="AlphaFoldDB" id="A0A9P6PXW3"/>
<evidence type="ECO:0000259" key="4">
    <source>
        <dbReference type="Pfam" id="PF02894"/>
    </source>
</evidence>
<comment type="similarity">
    <text evidence="1">Belongs to the Gfo/Idh/MocA family.</text>
</comment>
<dbReference type="InterPro" id="IPR036291">
    <property type="entry name" value="NAD(P)-bd_dom_sf"/>
</dbReference>
<evidence type="ECO:0008006" key="7">
    <source>
        <dbReference type="Google" id="ProtNLM"/>
    </source>
</evidence>
<gene>
    <name evidence="5" type="ORF">BG011_005525</name>
</gene>
<dbReference type="PANTHER" id="PTHR43708">
    <property type="entry name" value="CONSERVED EXPRESSED OXIDOREDUCTASE (EUROFUNG)"/>
    <property type="match status" value="1"/>
</dbReference>
<dbReference type="InterPro" id="IPR000683">
    <property type="entry name" value="Gfo/Idh/MocA-like_OxRdtase_N"/>
</dbReference>
<keyword evidence="6" id="KW-1185">Reference proteome</keyword>
<dbReference type="Pfam" id="PF02894">
    <property type="entry name" value="GFO_IDH_MocA_C"/>
    <property type="match status" value="1"/>
</dbReference>
<feature type="domain" description="Gfo/Idh/MocA-like oxidoreductase C-terminal" evidence="4">
    <location>
        <begin position="149"/>
        <end position="363"/>
    </location>
</feature>
<dbReference type="Gene3D" id="3.30.360.10">
    <property type="entry name" value="Dihydrodipicolinate Reductase, domain 2"/>
    <property type="match status" value="1"/>
</dbReference>
<dbReference type="PANTHER" id="PTHR43708:SF5">
    <property type="entry name" value="CONSERVED EXPRESSED OXIDOREDUCTASE (EUROFUNG)-RELATED"/>
    <property type="match status" value="1"/>
</dbReference>
<evidence type="ECO:0000256" key="1">
    <source>
        <dbReference type="ARBA" id="ARBA00010928"/>
    </source>
</evidence>
<accession>A0A9P6PXW3</accession>
<name>A0A9P6PXW3_9FUNG</name>
<keyword evidence="2" id="KW-0560">Oxidoreductase</keyword>
<dbReference type="OrthoDB" id="64915at2759"/>
<sequence>MSSDSSPINVGVIGFGPYLLLPVFHAPLISSTKGLNLAAFVCRSGPNLKLSSKYPSANVYQSHEQLLQDPTIQLVVITTPNALHFDLTRQALEAGKHVVVEKPFTVTFDQGIQLARLAKQQSLVLSVFHNRRWDADFLTVQKLVQSQQSTLGQIVSFESRFDRFRNFSKNGWRETGRVEDGSGILYDLCSHLLDQTLILFGEPEFLTAHVSNQRQLESSQVDDQFLVHLDYKSGLRCTLGAGMLARIPTPRFRLTGMNGSYVKYGLDVQENQLKEGLTPKDSAYGLEGEDSWGELDTLMDVQGIKLHFKGKIDTEVGSYGAYYANIADAIQGLAPVAVTAEQAAWVIHGIQLAIKSSNSGQRMPWHP</sequence>
<dbReference type="Gene3D" id="3.40.50.720">
    <property type="entry name" value="NAD(P)-binding Rossmann-like Domain"/>
    <property type="match status" value="1"/>
</dbReference>
<proteinExistence type="inferred from homology"/>
<dbReference type="Pfam" id="PF01408">
    <property type="entry name" value="GFO_IDH_MocA"/>
    <property type="match status" value="1"/>
</dbReference>
<evidence type="ECO:0000256" key="2">
    <source>
        <dbReference type="ARBA" id="ARBA00023002"/>
    </source>
</evidence>